<dbReference type="EnsemblProtists" id="EOD32927">
    <property type="protein sequence ID" value="EOD32927"/>
    <property type="gene ID" value="EMIHUDRAFT_447105"/>
</dbReference>
<proteinExistence type="predicted"/>
<evidence type="ECO:0000313" key="1">
    <source>
        <dbReference type="EnsemblProtists" id="EOD32927"/>
    </source>
</evidence>
<protein>
    <submittedName>
        <fullName evidence="1">Uncharacterized protein</fullName>
    </submittedName>
</protein>
<dbReference type="Proteomes" id="UP000013827">
    <property type="component" value="Unassembled WGS sequence"/>
</dbReference>
<dbReference type="HOGENOM" id="CLU_1369422_0_0_1"/>
<dbReference type="PaxDb" id="2903-EOD32927"/>
<reference evidence="2" key="1">
    <citation type="journal article" date="2013" name="Nature">
        <title>Pan genome of the phytoplankton Emiliania underpins its global distribution.</title>
        <authorList>
            <person name="Read B.A."/>
            <person name="Kegel J."/>
            <person name="Klute M.J."/>
            <person name="Kuo A."/>
            <person name="Lefebvre S.C."/>
            <person name="Maumus F."/>
            <person name="Mayer C."/>
            <person name="Miller J."/>
            <person name="Monier A."/>
            <person name="Salamov A."/>
            <person name="Young J."/>
            <person name="Aguilar M."/>
            <person name="Claverie J.M."/>
            <person name="Frickenhaus S."/>
            <person name="Gonzalez K."/>
            <person name="Herman E.K."/>
            <person name="Lin Y.C."/>
            <person name="Napier J."/>
            <person name="Ogata H."/>
            <person name="Sarno A.F."/>
            <person name="Shmutz J."/>
            <person name="Schroeder D."/>
            <person name="de Vargas C."/>
            <person name="Verret F."/>
            <person name="von Dassow P."/>
            <person name="Valentin K."/>
            <person name="Van de Peer Y."/>
            <person name="Wheeler G."/>
            <person name="Dacks J.B."/>
            <person name="Delwiche C.F."/>
            <person name="Dyhrman S.T."/>
            <person name="Glockner G."/>
            <person name="John U."/>
            <person name="Richards T."/>
            <person name="Worden A.Z."/>
            <person name="Zhang X."/>
            <person name="Grigoriev I.V."/>
            <person name="Allen A.E."/>
            <person name="Bidle K."/>
            <person name="Borodovsky M."/>
            <person name="Bowler C."/>
            <person name="Brownlee C."/>
            <person name="Cock J.M."/>
            <person name="Elias M."/>
            <person name="Gladyshev V.N."/>
            <person name="Groth M."/>
            <person name="Guda C."/>
            <person name="Hadaegh A."/>
            <person name="Iglesias-Rodriguez M.D."/>
            <person name="Jenkins J."/>
            <person name="Jones B.M."/>
            <person name="Lawson T."/>
            <person name="Leese F."/>
            <person name="Lindquist E."/>
            <person name="Lobanov A."/>
            <person name="Lomsadze A."/>
            <person name="Malik S.B."/>
            <person name="Marsh M.E."/>
            <person name="Mackinder L."/>
            <person name="Mock T."/>
            <person name="Mueller-Roeber B."/>
            <person name="Pagarete A."/>
            <person name="Parker M."/>
            <person name="Probert I."/>
            <person name="Quesneville H."/>
            <person name="Raines C."/>
            <person name="Rensing S.A."/>
            <person name="Riano-Pachon D.M."/>
            <person name="Richier S."/>
            <person name="Rokitta S."/>
            <person name="Shiraiwa Y."/>
            <person name="Soanes D.M."/>
            <person name="van der Giezen M."/>
            <person name="Wahlund T.M."/>
            <person name="Williams B."/>
            <person name="Wilson W."/>
            <person name="Wolfe G."/>
            <person name="Wurch L.L."/>
        </authorList>
    </citation>
    <scope>NUCLEOTIDE SEQUENCE</scope>
</reference>
<accession>A0A0D3KAZ2</accession>
<dbReference type="KEGG" id="ehx:EMIHUDRAFT_447105"/>
<dbReference type="AlphaFoldDB" id="A0A0D3KAZ2"/>
<keyword evidence="2" id="KW-1185">Reference proteome</keyword>
<organism evidence="1 2">
    <name type="scientific">Emiliania huxleyi (strain CCMP1516)</name>
    <dbReference type="NCBI Taxonomy" id="280463"/>
    <lineage>
        <taxon>Eukaryota</taxon>
        <taxon>Haptista</taxon>
        <taxon>Haptophyta</taxon>
        <taxon>Prymnesiophyceae</taxon>
        <taxon>Isochrysidales</taxon>
        <taxon>Noelaerhabdaceae</taxon>
        <taxon>Emiliania</taxon>
    </lineage>
</organism>
<evidence type="ECO:0000313" key="2">
    <source>
        <dbReference type="Proteomes" id="UP000013827"/>
    </source>
</evidence>
<name>A0A0D3KAZ2_EMIH1</name>
<reference evidence="1" key="2">
    <citation type="submission" date="2024-10" db="UniProtKB">
        <authorList>
            <consortium name="EnsemblProtists"/>
        </authorList>
    </citation>
    <scope>IDENTIFICATION</scope>
</reference>
<dbReference type="GeneID" id="17278202"/>
<sequence>WEDGRLVVGAPAFFSCEADGDAAGCGAVCAADDEYPAICLEKHLTRLTHAIEAPLPSTIDTARLCALDVAAVRSLLARLVAAEEALRLAPCVQAVYSLLGEGEGGLNLWTAVLQTHIARAHGFSPPSLGVQLLRSAATLAPDVAQAAHYVRFNRCRSGTLSSGCALPDVILARLSDGGAVSLLDSLPAAGPTFLLAASFT</sequence>
<dbReference type="RefSeq" id="XP_005785356.1">
    <property type="nucleotide sequence ID" value="XM_005785299.1"/>
</dbReference>